<evidence type="ECO:0000313" key="1">
    <source>
        <dbReference type="EMBL" id="RGP38906.1"/>
    </source>
</evidence>
<organism evidence="1 2">
    <name type="scientific">Pseudotabrizicola alkalilacus</name>
    <dbReference type="NCBI Taxonomy" id="2305252"/>
    <lineage>
        <taxon>Bacteria</taxon>
        <taxon>Pseudomonadati</taxon>
        <taxon>Pseudomonadota</taxon>
        <taxon>Alphaproteobacteria</taxon>
        <taxon>Rhodobacterales</taxon>
        <taxon>Paracoccaceae</taxon>
        <taxon>Pseudotabrizicola</taxon>
    </lineage>
</organism>
<accession>A0A411Z775</accession>
<dbReference type="RefSeq" id="WP_118149639.1">
    <property type="nucleotide sequence ID" value="NZ_QWEY01000001.1"/>
</dbReference>
<reference evidence="1 2" key="1">
    <citation type="submission" date="2018-08" db="EMBL/GenBank/DDBJ databases">
        <title>Flavobacterium tibetense sp. nov., isolated from a wetland YonghuCo on Tibetan Plateau.</title>
        <authorList>
            <person name="Phurbu D."/>
            <person name="Lu H."/>
            <person name="Xing P."/>
        </authorList>
    </citation>
    <scope>NUCLEOTIDE SEQUENCE [LARGE SCALE GENOMIC DNA]</scope>
    <source>
        <strain evidence="1 2">DJC</strain>
    </source>
</reference>
<gene>
    <name evidence="1" type="ORF">D1012_01960</name>
</gene>
<dbReference type="OrthoDB" id="9812066at2"/>
<keyword evidence="2" id="KW-1185">Reference proteome</keyword>
<proteinExistence type="predicted"/>
<dbReference type="Pfam" id="PF06296">
    <property type="entry name" value="RelE"/>
    <property type="match status" value="1"/>
</dbReference>
<dbReference type="PIRSF" id="PIRSF039032">
    <property type="entry name" value="HigB-2"/>
    <property type="match status" value="1"/>
</dbReference>
<comment type="caution">
    <text evidence="1">The sequence shown here is derived from an EMBL/GenBank/DDBJ whole genome shotgun (WGS) entry which is preliminary data.</text>
</comment>
<dbReference type="InterPro" id="IPR009387">
    <property type="entry name" value="HigB-2"/>
</dbReference>
<protein>
    <submittedName>
        <fullName evidence="1">Addiction module toxin RelE</fullName>
    </submittedName>
</protein>
<name>A0A411Z775_9RHOB</name>
<evidence type="ECO:0000313" key="2">
    <source>
        <dbReference type="Proteomes" id="UP000284547"/>
    </source>
</evidence>
<sequence>MLTTVVELDEFLRQAKGVMTQAERAELVDTLAANPEAGVSLGGGLRKLRFGRAGGGKSGGFRTIHFYRRSTGPVILVAVFAKNEKANLSAPELATLLKLGDLLAAHYGRRI</sequence>
<dbReference type="EMBL" id="QWEY01000001">
    <property type="protein sequence ID" value="RGP38906.1"/>
    <property type="molecule type" value="Genomic_DNA"/>
</dbReference>
<dbReference type="Proteomes" id="UP000284547">
    <property type="component" value="Unassembled WGS sequence"/>
</dbReference>
<dbReference type="AlphaFoldDB" id="A0A411Z775"/>